<reference evidence="3 4" key="3">
    <citation type="journal article" date="2017" name="G3 (Bethesda)">
        <title>Comparative analysis highlights variable genome content of wheat rusts and divergence of the mating loci.</title>
        <authorList>
            <person name="Cuomo C.A."/>
            <person name="Bakkeren G."/>
            <person name="Khalil H.B."/>
            <person name="Panwar V."/>
            <person name="Joly D."/>
            <person name="Linning R."/>
            <person name="Sakthikumar S."/>
            <person name="Song X."/>
            <person name="Adiconis X."/>
            <person name="Fan L."/>
            <person name="Goldberg J.M."/>
            <person name="Levin J.Z."/>
            <person name="Young S."/>
            <person name="Zeng Q."/>
            <person name="Anikster Y."/>
            <person name="Bruce M."/>
            <person name="Wang M."/>
            <person name="Yin C."/>
            <person name="McCallum B."/>
            <person name="Szabo L.J."/>
            <person name="Hulbert S."/>
            <person name="Chen X."/>
            <person name="Fellers J.P."/>
        </authorList>
    </citation>
    <scope>NUCLEOTIDE SEQUENCE</scope>
    <source>
        <strain evidence="3">isolate 1-1 / race 1 (BBBD)</strain>
        <strain evidence="4">Isolate 1-1 / race 1 (BBBD)</strain>
    </source>
</reference>
<accession>A0A180G4D4</accession>
<evidence type="ECO:0000256" key="1">
    <source>
        <dbReference type="SAM" id="SignalP"/>
    </source>
</evidence>
<dbReference type="EnsemblFungi" id="PTTG_29394-t43_1">
    <property type="protein sequence ID" value="PTTG_29394-t43_1-p1"/>
    <property type="gene ID" value="PTTG_29394"/>
</dbReference>
<reference evidence="2" key="1">
    <citation type="submission" date="2009-11" db="EMBL/GenBank/DDBJ databases">
        <authorList>
            <consortium name="The Broad Institute Genome Sequencing Platform"/>
            <person name="Ward D."/>
            <person name="Feldgarden M."/>
            <person name="Earl A."/>
            <person name="Young S.K."/>
            <person name="Zeng Q."/>
            <person name="Koehrsen M."/>
            <person name="Alvarado L."/>
            <person name="Berlin A."/>
            <person name="Bochicchio J."/>
            <person name="Borenstein D."/>
            <person name="Chapman S.B."/>
            <person name="Chen Z."/>
            <person name="Engels R."/>
            <person name="Freedman E."/>
            <person name="Gellesch M."/>
            <person name="Goldberg J."/>
            <person name="Griggs A."/>
            <person name="Gujja S."/>
            <person name="Heilman E."/>
            <person name="Heiman D."/>
            <person name="Hepburn T."/>
            <person name="Howarth C."/>
            <person name="Jen D."/>
            <person name="Larson L."/>
            <person name="Lewis B."/>
            <person name="Mehta T."/>
            <person name="Park D."/>
            <person name="Pearson M."/>
            <person name="Roberts A."/>
            <person name="Saif S."/>
            <person name="Shea T."/>
            <person name="Shenoy N."/>
            <person name="Sisk P."/>
            <person name="Stolte C."/>
            <person name="Sykes S."/>
            <person name="Thomson T."/>
            <person name="Walk T."/>
            <person name="White J."/>
            <person name="Yandava C."/>
            <person name="Izard J."/>
            <person name="Baranova O.V."/>
            <person name="Blanton J.M."/>
            <person name="Tanner A.C."/>
            <person name="Dewhirst F.E."/>
            <person name="Haas B."/>
            <person name="Nusbaum C."/>
            <person name="Birren B."/>
        </authorList>
    </citation>
    <scope>NUCLEOTIDE SEQUENCE [LARGE SCALE GENOMIC DNA]</scope>
    <source>
        <strain evidence="2">1-1 BBBD Race 1</strain>
    </source>
</reference>
<dbReference type="EMBL" id="ADAS02000362">
    <property type="protein sequence ID" value="OAV87545.1"/>
    <property type="molecule type" value="Genomic_DNA"/>
</dbReference>
<sequence length="168" mass="18735">MKACNLFIRLLSLSTLVIGVCSTVDIGYQDVFKHIWAGQNGERQQIFGNRMVKTGVDVDFIRGSPGEGDYGIYVNNPLEVAVKVRVKVIPMDGNALLDPITERIIKPNLVSSWKVRRLIKQPRAVEVQYSINKADYKTLPGPLIQRQESIVLPSQEVPHSEPGSPSHE</sequence>
<reference evidence="3" key="4">
    <citation type="submission" date="2025-05" db="UniProtKB">
        <authorList>
            <consortium name="EnsemblFungi"/>
        </authorList>
    </citation>
    <scope>IDENTIFICATION</scope>
    <source>
        <strain evidence="3">isolate 1-1 / race 1 (BBBD)</strain>
    </source>
</reference>
<keyword evidence="1" id="KW-0732">Signal</keyword>
<feature type="signal peptide" evidence="1">
    <location>
        <begin position="1"/>
        <end position="22"/>
    </location>
</feature>
<feature type="chain" id="PRO_5008109543" evidence="1">
    <location>
        <begin position="23"/>
        <end position="168"/>
    </location>
</feature>
<gene>
    <name evidence="2" type="ORF">PTTG_29394</name>
</gene>
<name>A0A180G4D4_PUCT1</name>
<organism evidence="2">
    <name type="scientific">Puccinia triticina (isolate 1-1 / race 1 (BBBD))</name>
    <name type="common">Brown leaf rust fungus</name>
    <dbReference type="NCBI Taxonomy" id="630390"/>
    <lineage>
        <taxon>Eukaryota</taxon>
        <taxon>Fungi</taxon>
        <taxon>Dikarya</taxon>
        <taxon>Basidiomycota</taxon>
        <taxon>Pucciniomycotina</taxon>
        <taxon>Pucciniomycetes</taxon>
        <taxon>Pucciniales</taxon>
        <taxon>Pucciniaceae</taxon>
        <taxon>Puccinia</taxon>
    </lineage>
</organism>
<proteinExistence type="predicted"/>
<dbReference type="VEuPathDB" id="FungiDB:PTTG_29394"/>
<evidence type="ECO:0000313" key="3">
    <source>
        <dbReference type="EnsemblFungi" id="PTTG_29394-t43_1-p1"/>
    </source>
</evidence>
<protein>
    <submittedName>
        <fullName evidence="2 3">Uncharacterized protein</fullName>
    </submittedName>
</protein>
<dbReference type="AlphaFoldDB" id="A0A180G4D4"/>
<reference evidence="2" key="2">
    <citation type="submission" date="2016-05" db="EMBL/GenBank/DDBJ databases">
        <title>Comparative analysis highlights variable genome content of wheat rusts and divergence of the mating loci.</title>
        <authorList>
            <person name="Cuomo C.A."/>
            <person name="Bakkeren G."/>
            <person name="Szabo L."/>
            <person name="Khalil H."/>
            <person name="Joly D."/>
            <person name="Goldberg J."/>
            <person name="Young S."/>
            <person name="Zeng Q."/>
            <person name="Fellers J."/>
        </authorList>
    </citation>
    <scope>NUCLEOTIDE SEQUENCE [LARGE SCALE GENOMIC DNA]</scope>
    <source>
        <strain evidence="2">1-1 BBBD Race 1</strain>
    </source>
</reference>
<dbReference type="Proteomes" id="UP000005240">
    <property type="component" value="Unassembled WGS sequence"/>
</dbReference>
<evidence type="ECO:0000313" key="4">
    <source>
        <dbReference type="Proteomes" id="UP000005240"/>
    </source>
</evidence>
<keyword evidence="4" id="KW-1185">Reference proteome</keyword>
<evidence type="ECO:0000313" key="2">
    <source>
        <dbReference type="EMBL" id="OAV87545.1"/>
    </source>
</evidence>